<comment type="caution">
    <text evidence="2">The sequence shown here is derived from an EMBL/GenBank/DDBJ whole genome shotgun (WGS) entry which is preliminary data.</text>
</comment>
<keyword evidence="1" id="KW-1133">Transmembrane helix</keyword>
<proteinExistence type="predicted"/>
<name>A0A2M6WTK1_9BACT</name>
<evidence type="ECO:0000313" key="3">
    <source>
        <dbReference type="Proteomes" id="UP000228533"/>
    </source>
</evidence>
<dbReference type="AlphaFoldDB" id="A0A2M6WTK1"/>
<accession>A0A2M6WTK1</accession>
<keyword evidence="1" id="KW-0812">Transmembrane</keyword>
<keyword evidence="1" id="KW-0472">Membrane</keyword>
<protein>
    <submittedName>
        <fullName evidence="2">Uncharacterized protein</fullName>
    </submittedName>
</protein>
<gene>
    <name evidence="2" type="ORF">COT94_02570</name>
</gene>
<dbReference type="Proteomes" id="UP000228533">
    <property type="component" value="Unassembled WGS sequence"/>
</dbReference>
<dbReference type="EMBL" id="PFAM01000013">
    <property type="protein sequence ID" value="PIT96117.1"/>
    <property type="molecule type" value="Genomic_DNA"/>
</dbReference>
<organism evidence="2 3">
    <name type="scientific">Candidatus Falkowbacteria bacterium CG10_big_fil_rev_8_21_14_0_10_37_14</name>
    <dbReference type="NCBI Taxonomy" id="1974561"/>
    <lineage>
        <taxon>Bacteria</taxon>
        <taxon>Candidatus Falkowiibacteriota</taxon>
    </lineage>
</organism>
<feature type="transmembrane region" description="Helical" evidence="1">
    <location>
        <begin position="7"/>
        <end position="27"/>
    </location>
</feature>
<reference evidence="3" key="1">
    <citation type="submission" date="2017-09" db="EMBL/GenBank/DDBJ databases">
        <title>Depth-based differentiation of microbial function through sediment-hosted aquifers and enrichment of novel symbionts in the deep terrestrial subsurface.</title>
        <authorList>
            <person name="Probst A.J."/>
            <person name="Ladd B."/>
            <person name="Jarett J.K."/>
            <person name="Geller-Mcgrath D.E."/>
            <person name="Sieber C.M.K."/>
            <person name="Emerson J.B."/>
            <person name="Anantharaman K."/>
            <person name="Thomas B.C."/>
            <person name="Malmstrom R."/>
            <person name="Stieglmeier M."/>
            <person name="Klingl A."/>
            <person name="Woyke T."/>
            <person name="Ryan C.M."/>
            <person name="Banfield J.F."/>
        </authorList>
    </citation>
    <scope>NUCLEOTIDE SEQUENCE [LARGE SCALE GENOMIC DNA]</scope>
</reference>
<evidence type="ECO:0000313" key="2">
    <source>
        <dbReference type="EMBL" id="PIT96117.1"/>
    </source>
</evidence>
<sequence length="152" mass="16609">MTYYKQLFLIIGIVVLAVVITCSRIIFQTLNRSVPGEVAGEKIIQMEKPVEVMSTPFVVTCDCEKNFDEPIDVVIEGKVLANFVGGLDFGLTSDKTIEGKNKFYIIDDGQHPVEINSSVRVEGQAAGVTCAYANTVFGECSLEVEAVKVIKL</sequence>
<evidence type="ECO:0000256" key="1">
    <source>
        <dbReference type="SAM" id="Phobius"/>
    </source>
</evidence>